<accession>A0ABY2WLC2</accession>
<dbReference type="PRINTS" id="PR00344">
    <property type="entry name" value="BCTRLSENSOR"/>
</dbReference>
<sequence>MLFSSRMKINKQPLSTIQNLPFPIVLVDKHMHIKDCSDSFYEFFGMERPKDGYLELETVIGELQQSLLKIKKNKRFQKTQVNEFITHITRKNELKWYKMVLNPSPESAHYYIYFDDVTKKKIALDLSLQAEKTARIGSWEVDLVNNKIFWSEMTKEIHEVPANFVPDLETGINFYKEGEHRDKIIEVVSEAIENGSPYDVELIIVTAKGNEKWVRAIGKAEMINGKAVRLFGVFKDIDKSKRSNDKIKVLTNRMRVAVESSNIGIWDYDIVNNILVWDDNMYDLYQIDRNEFSGEVAAWEQTIHPEDKEKSLKEVELAIEGKKEFNTEFRIITADGTIRHIHGRGKVFRDENGTALRMIGANTDVSRIKKADNRLRQLLSTTEKQNKSLLNFAHIVSHNLRSNSSNLSMLTGMLLDNIAPAKQQRFLEMIRISSERLDETVVQLNEVIKIQTDHNQKSQWVSIKTTLDNVLESINAHIDEIQPSIEIAVPKDLKVYGMSAYISSIFLNLLTNSLKYRDPKKKLVIKIKAKGEIDQTVISFQDNGKGINLEKHGSNLFGMYKTFHGNKDAKGVGLFISKNQMDAMNAQIVTNSKEGHGATFTLTFPNPKNNKQ</sequence>
<dbReference type="PANTHER" id="PTHR43304">
    <property type="entry name" value="PHYTOCHROME-LIKE PROTEIN CPH1"/>
    <property type="match status" value="1"/>
</dbReference>
<keyword evidence="4" id="KW-0808">Transferase</keyword>
<dbReference type="SMART" id="SM00086">
    <property type="entry name" value="PAC"/>
    <property type="match status" value="2"/>
</dbReference>
<comment type="catalytic activity">
    <reaction evidence="1">
        <text>ATP + protein L-histidine = ADP + protein N-phospho-L-histidine.</text>
        <dbReference type="EC" id="2.7.13.3"/>
    </reaction>
</comment>
<comment type="caution">
    <text evidence="9">The sequence shown here is derived from an EMBL/GenBank/DDBJ whole genome shotgun (WGS) entry which is preliminary data.</text>
</comment>
<dbReference type="SUPFAM" id="SSF55874">
    <property type="entry name" value="ATPase domain of HSP90 chaperone/DNA topoisomerase II/histidine kinase"/>
    <property type="match status" value="1"/>
</dbReference>
<keyword evidence="10" id="KW-1185">Reference proteome</keyword>
<dbReference type="InterPro" id="IPR036097">
    <property type="entry name" value="HisK_dim/P_sf"/>
</dbReference>
<dbReference type="SUPFAM" id="SSF55785">
    <property type="entry name" value="PYP-like sensor domain (PAS domain)"/>
    <property type="match status" value="2"/>
</dbReference>
<organism evidence="9 10">
    <name type="scientific">Flagellimonas algicola</name>
    <dbReference type="NCBI Taxonomy" id="2583815"/>
    <lineage>
        <taxon>Bacteria</taxon>
        <taxon>Pseudomonadati</taxon>
        <taxon>Bacteroidota</taxon>
        <taxon>Flavobacteriia</taxon>
        <taxon>Flavobacteriales</taxon>
        <taxon>Flavobacteriaceae</taxon>
        <taxon>Flagellimonas</taxon>
    </lineage>
</organism>
<evidence type="ECO:0000256" key="2">
    <source>
        <dbReference type="ARBA" id="ARBA00012438"/>
    </source>
</evidence>
<keyword evidence="3" id="KW-0597">Phosphoprotein</keyword>
<dbReference type="InterPro" id="IPR000700">
    <property type="entry name" value="PAS-assoc_C"/>
</dbReference>
<dbReference type="InterPro" id="IPR003594">
    <property type="entry name" value="HATPase_dom"/>
</dbReference>
<dbReference type="Gene3D" id="3.30.450.20">
    <property type="entry name" value="PAS domain"/>
    <property type="match status" value="2"/>
</dbReference>
<dbReference type="Pfam" id="PF02518">
    <property type="entry name" value="HATPase_c"/>
    <property type="match status" value="1"/>
</dbReference>
<dbReference type="InterPro" id="IPR013655">
    <property type="entry name" value="PAS_fold_3"/>
</dbReference>
<dbReference type="PROSITE" id="PS50109">
    <property type="entry name" value="HIS_KIN"/>
    <property type="match status" value="1"/>
</dbReference>
<dbReference type="Gene3D" id="3.30.565.10">
    <property type="entry name" value="Histidine kinase-like ATPase, C-terminal domain"/>
    <property type="match status" value="1"/>
</dbReference>
<evidence type="ECO:0000313" key="9">
    <source>
        <dbReference type="EMBL" id="TMU55219.1"/>
    </source>
</evidence>
<dbReference type="PROSITE" id="PS50112">
    <property type="entry name" value="PAS"/>
    <property type="match status" value="1"/>
</dbReference>
<evidence type="ECO:0000256" key="3">
    <source>
        <dbReference type="ARBA" id="ARBA00022553"/>
    </source>
</evidence>
<feature type="domain" description="Histidine kinase" evidence="6">
    <location>
        <begin position="395"/>
        <end position="608"/>
    </location>
</feature>
<dbReference type="InterPro" id="IPR001610">
    <property type="entry name" value="PAC"/>
</dbReference>
<dbReference type="Pfam" id="PF08447">
    <property type="entry name" value="PAS_3"/>
    <property type="match status" value="2"/>
</dbReference>
<gene>
    <name evidence="9" type="ORF">FGG15_13635</name>
</gene>
<dbReference type="Proteomes" id="UP000751614">
    <property type="component" value="Unassembled WGS sequence"/>
</dbReference>
<dbReference type="InterPro" id="IPR004358">
    <property type="entry name" value="Sig_transdc_His_kin-like_C"/>
</dbReference>
<evidence type="ECO:0000256" key="5">
    <source>
        <dbReference type="ARBA" id="ARBA00022777"/>
    </source>
</evidence>
<evidence type="ECO:0000259" key="7">
    <source>
        <dbReference type="PROSITE" id="PS50112"/>
    </source>
</evidence>
<feature type="domain" description="PAC" evidence="8">
    <location>
        <begin position="325"/>
        <end position="377"/>
    </location>
</feature>
<evidence type="ECO:0000259" key="8">
    <source>
        <dbReference type="PROSITE" id="PS50113"/>
    </source>
</evidence>
<evidence type="ECO:0000256" key="1">
    <source>
        <dbReference type="ARBA" id="ARBA00000085"/>
    </source>
</evidence>
<dbReference type="EMBL" id="VCNI01000002">
    <property type="protein sequence ID" value="TMU55219.1"/>
    <property type="molecule type" value="Genomic_DNA"/>
</dbReference>
<evidence type="ECO:0000259" key="6">
    <source>
        <dbReference type="PROSITE" id="PS50109"/>
    </source>
</evidence>
<name>A0ABY2WLC2_9FLAO</name>
<protein>
    <recommendedName>
        <fullName evidence="2">histidine kinase</fullName>
        <ecNumber evidence="2">2.7.13.3</ecNumber>
    </recommendedName>
</protein>
<dbReference type="InterPro" id="IPR035965">
    <property type="entry name" value="PAS-like_dom_sf"/>
</dbReference>
<dbReference type="EC" id="2.7.13.3" evidence="2"/>
<dbReference type="InterPro" id="IPR000014">
    <property type="entry name" value="PAS"/>
</dbReference>
<dbReference type="InterPro" id="IPR036890">
    <property type="entry name" value="HATPase_C_sf"/>
</dbReference>
<keyword evidence="5" id="KW-0418">Kinase</keyword>
<dbReference type="InterPro" id="IPR005467">
    <property type="entry name" value="His_kinase_dom"/>
</dbReference>
<proteinExistence type="predicted"/>
<dbReference type="PANTHER" id="PTHR43304:SF1">
    <property type="entry name" value="PAC DOMAIN-CONTAINING PROTEIN"/>
    <property type="match status" value="1"/>
</dbReference>
<dbReference type="SUPFAM" id="SSF47384">
    <property type="entry name" value="Homodimeric domain of signal transducing histidine kinase"/>
    <property type="match status" value="1"/>
</dbReference>
<dbReference type="NCBIfam" id="TIGR00229">
    <property type="entry name" value="sensory_box"/>
    <property type="match status" value="1"/>
</dbReference>
<dbReference type="Pfam" id="PF13188">
    <property type="entry name" value="PAS_8"/>
    <property type="match status" value="1"/>
</dbReference>
<dbReference type="Gene3D" id="1.10.287.130">
    <property type="match status" value="1"/>
</dbReference>
<dbReference type="PROSITE" id="PS50113">
    <property type="entry name" value="PAC"/>
    <property type="match status" value="1"/>
</dbReference>
<evidence type="ECO:0000256" key="4">
    <source>
        <dbReference type="ARBA" id="ARBA00022679"/>
    </source>
</evidence>
<reference evidence="9 10" key="1">
    <citation type="submission" date="2019-05" db="EMBL/GenBank/DDBJ databases">
        <title>Flagellimonas sp. AsT0115, sp. nov., isolated from a marine red algae, Asparagopsis taxiformis.</title>
        <authorList>
            <person name="Kim J."/>
            <person name="Jeong S.E."/>
            <person name="Jeon C.O."/>
        </authorList>
    </citation>
    <scope>NUCLEOTIDE SEQUENCE [LARGE SCALE GENOMIC DNA]</scope>
    <source>
        <strain evidence="9 10">AsT0115</strain>
    </source>
</reference>
<dbReference type="SMART" id="SM00387">
    <property type="entry name" value="HATPase_c"/>
    <property type="match status" value="1"/>
</dbReference>
<dbReference type="InterPro" id="IPR052162">
    <property type="entry name" value="Sensor_kinase/Photoreceptor"/>
</dbReference>
<evidence type="ECO:0000313" key="10">
    <source>
        <dbReference type="Proteomes" id="UP000751614"/>
    </source>
</evidence>
<dbReference type="SMART" id="SM00091">
    <property type="entry name" value="PAS"/>
    <property type="match status" value="2"/>
</dbReference>
<feature type="domain" description="PAS" evidence="7">
    <location>
        <begin position="250"/>
        <end position="322"/>
    </location>
</feature>
<dbReference type="CDD" id="cd00130">
    <property type="entry name" value="PAS"/>
    <property type="match status" value="1"/>
</dbReference>